<evidence type="ECO:0000313" key="4">
    <source>
        <dbReference type="Proteomes" id="UP000825935"/>
    </source>
</evidence>
<dbReference type="FunFam" id="1.25.40.10:FF:000381">
    <property type="entry name" value="Pentatricopeptide repeat-containing protein"/>
    <property type="match status" value="2"/>
</dbReference>
<sequence length="683" mass="75553">MRPFRTGINKTCQLSIIMTMEMHTPMVNIHINHGVKDDIVVVRSLKECATQKDVDKGRQLHANVLKRDLLQTNIFVGNTLVNFYVSCYALARARQVFDELLFRDLVSWNALIKGYAQHGRTMDTLNCFKLMQQEGLVPDIVSLACMLDACGSIGVAEKGQEIHAQIVREGLQNDPLMLGSALINMYTKCGALVKAKRVFEELPIKNVVSWTALIGGYCQHGQSENALTCFERMKAEGLRPDSVTYACILKACGSIGALERGGKLHDEIVKHGFLRKSTTLGNALVDMYTKLGEMKKARVVFNELRVQNVVSWTTMMGGYCNHGQGEEALDCFFSMGKKEIYPNAVTFSCALKACGIVRAIRKGSEIHAELARQGFPKDNALVGNALLDMYAKCSVLGMAKQAFVELPVRDIVSWNILIAGYSEHGLYADSLKCFGQMKHKGYSPDAVTYASILKACGNIGAANQGTLIHSEISENRILRDNIILGNALVDLYAKCGDLTEAQIVFNDLKVQDVVSWTSLIAGYCEHGHDEEALVCFEEMKQRGPLPNAITFVCILKACSNIGVLERGEKYFESMTTTYGIVPNSEHHTSLVMLYSHAGCFDKAMAVAKKMPSTDRLPAYFAILHACQKWGNVQIGRLAFEHAFALDKASAVPYIFMNSLHISADIQYADNMEVLQLMNNDSLI</sequence>
<dbReference type="EMBL" id="CM035431">
    <property type="protein sequence ID" value="KAH7297369.1"/>
    <property type="molecule type" value="Genomic_DNA"/>
</dbReference>
<dbReference type="Gene3D" id="1.25.40.10">
    <property type="entry name" value="Tetratricopeptide repeat domain"/>
    <property type="match status" value="5"/>
</dbReference>
<feature type="repeat" description="PPR" evidence="2">
    <location>
        <begin position="241"/>
        <end position="275"/>
    </location>
</feature>
<dbReference type="PANTHER" id="PTHR24015">
    <property type="entry name" value="OS07G0578800 PROTEIN-RELATED"/>
    <property type="match status" value="1"/>
</dbReference>
<dbReference type="GO" id="GO:0048731">
    <property type="term" value="P:system development"/>
    <property type="evidence" value="ECO:0007669"/>
    <property type="project" value="UniProtKB-ARBA"/>
</dbReference>
<dbReference type="Proteomes" id="UP000825935">
    <property type="component" value="Chromosome 26"/>
</dbReference>
<dbReference type="Pfam" id="PF01535">
    <property type="entry name" value="PPR"/>
    <property type="match status" value="4"/>
</dbReference>
<protein>
    <recommendedName>
        <fullName evidence="5">Pentatricopeptide repeat-containing protein</fullName>
    </recommendedName>
</protein>
<dbReference type="InterPro" id="IPR046960">
    <property type="entry name" value="PPR_At4g14850-like_plant"/>
</dbReference>
<feature type="repeat" description="PPR" evidence="2">
    <location>
        <begin position="308"/>
        <end position="342"/>
    </location>
</feature>
<dbReference type="PROSITE" id="PS51375">
    <property type="entry name" value="PPR"/>
    <property type="match status" value="6"/>
</dbReference>
<dbReference type="InterPro" id="IPR002885">
    <property type="entry name" value="PPR_rpt"/>
</dbReference>
<dbReference type="OrthoDB" id="185373at2759"/>
<feature type="repeat" description="PPR" evidence="2">
    <location>
        <begin position="512"/>
        <end position="546"/>
    </location>
</feature>
<feature type="repeat" description="PPR" evidence="2">
    <location>
        <begin position="104"/>
        <end position="138"/>
    </location>
</feature>
<keyword evidence="4" id="KW-1185">Reference proteome</keyword>
<evidence type="ECO:0000256" key="2">
    <source>
        <dbReference type="PROSITE-ProRule" id="PRU00708"/>
    </source>
</evidence>
<organism evidence="3 4">
    <name type="scientific">Ceratopteris richardii</name>
    <name type="common">Triangle waterfern</name>
    <dbReference type="NCBI Taxonomy" id="49495"/>
    <lineage>
        <taxon>Eukaryota</taxon>
        <taxon>Viridiplantae</taxon>
        <taxon>Streptophyta</taxon>
        <taxon>Embryophyta</taxon>
        <taxon>Tracheophyta</taxon>
        <taxon>Polypodiopsida</taxon>
        <taxon>Polypodiidae</taxon>
        <taxon>Polypodiales</taxon>
        <taxon>Pteridineae</taxon>
        <taxon>Pteridaceae</taxon>
        <taxon>Parkerioideae</taxon>
        <taxon>Ceratopteris</taxon>
    </lineage>
</organism>
<keyword evidence="1" id="KW-0677">Repeat</keyword>
<evidence type="ECO:0008006" key="5">
    <source>
        <dbReference type="Google" id="ProtNLM"/>
    </source>
</evidence>
<name>A0A8T2RLT9_CERRI</name>
<accession>A0A8T2RLT9</accession>
<dbReference type="FunFam" id="1.25.40.10:FF:000073">
    <property type="entry name" value="Pentatricopeptide repeat-containing protein chloroplastic"/>
    <property type="match status" value="2"/>
</dbReference>
<dbReference type="InterPro" id="IPR011990">
    <property type="entry name" value="TPR-like_helical_dom_sf"/>
</dbReference>
<dbReference type="NCBIfam" id="TIGR00756">
    <property type="entry name" value="PPR"/>
    <property type="match status" value="5"/>
</dbReference>
<dbReference type="PANTHER" id="PTHR24015:SF1703">
    <property type="entry name" value="OS12G0289800 PROTEIN"/>
    <property type="match status" value="1"/>
</dbReference>
<reference evidence="3" key="1">
    <citation type="submission" date="2021-08" db="EMBL/GenBank/DDBJ databases">
        <title>WGS assembly of Ceratopteris richardii.</title>
        <authorList>
            <person name="Marchant D.B."/>
            <person name="Chen G."/>
            <person name="Jenkins J."/>
            <person name="Shu S."/>
            <person name="Leebens-Mack J."/>
            <person name="Grimwood J."/>
            <person name="Schmutz J."/>
            <person name="Soltis P."/>
            <person name="Soltis D."/>
            <person name="Chen Z.-H."/>
        </authorList>
    </citation>
    <scope>NUCLEOTIDE SEQUENCE</scope>
    <source>
        <strain evidence="3">Whitten #5841</strain>
        <tissue evidence="3">Leaf</tissue>
    </source>
</reference>
<dbReference type="GO" id="GO:0009451">
    <property type="term" value="P:RNA modification"/>
    <property type="evidence" value="ECO:0007669"/>
    <property type="project" value="InterPro"/>
</dbReference>
<evidence type="ECO:0000313" key="3">
    <source>
        <dbReference type="EMBL" id="KAH7297369.1"/>
    </source>
</evidence>
<feature type="repeat" description="PPR" evidence="2">
    <location>
        <begin position="206"/>
        <end position="240"/>
    </location>
</feature>
<dbReference type="Pfam" id="PF13041">
    <property type="entry name" value="PPR_2"/>
    <property type="match status" value="5"/>
</dbReference>
<dbReference type="FunFam" id="1.25.40.10:FF:000158">
    <property type="entry name" value="pentatricopeptide repeat-containing protein At2g33680"/>
    <property type="match status" value="1"/>
</dbReference>
<proteinExistence type="predicted"/>
<dbReference type="AlphaFoldDB" id="A0A8T2RLT9"/>
<comment type="caution">
    <text evidence="3">The sequence shown here is derived from an EMBL/GenBank/DDBJ whole genome shotgun (WGS) entry which is preliminary data.</text>
</comment>
<feature type="repeat" description="PPR" evidence="2">
    <location>
        <begin position="410"/>
        <end position="444"/>
    </location>
</feature>
<gene>
    <name evidence="3" type="ORF">KP509_26G066800</name>
</gene>
<dbReference type="GO" id="GO:0003723">
    <property type="term" value="F:RNA binding"/>
    <property type="evidence" value="ECO:0007669"/>
    <property type="project" value="InterPro"/>
</dbReference>
<evidence type="ECO:0000256" key="1">
    <source>
        <dbReference type="ARBA" id="ARBA00022737"/>
    </source>
</evidence>